<comment type="caution">
    <text evidence="3">The sequence shown here is derived from an EMBL/GenBank/DDBJ whole genome shotgun (WGS) entry which is preliminary data.</text>
</comment>
<gene>
    <name evidence="3" type="ORF">HII31_05522</name>
</gene>
<feature type="transmembrane region" description="Helical" evidence="2">
    <location>
        <begin position="93"/>
        <end position="113"/>
    </location>
</feature>
<feature type="region of interest" description="Disordered" evidence="1">
    <location>
        <begin position="307"/>
        <end position="333"/>
    </location>
</feature>
<keyword evidence="2" id="KW-0472">Membrane</keyword>
<dbReference type="AlphaFoldDB" id="A0A8H6RLR7"/>
<dbReference type="Proteomes" id="UP000660729">
    <property type="component" value="Unassembled WGS sequence"/>
</dbReference>
<dbReference type="EMBL" id="JABCIY010000092">
    <property type="protein sequence ID" value="KAF7193178.1"/>
    <property type="molecule type" value="Genomic_DNA"/>
</dbReference>
<dbReference type="Pfam" id="PF11309">
    <property type="entry name" value="DUF3112"/>
    <property type="match status" value="2"/>
</dbReference>
<feature type="transmembrane region" description="Helical" evidence="2">
    <location>
        <begin position="25"/>
        <end position="47"/>
    </location>
</feature>
<feature type="transmembrane region" description="Helical" evidence="2">
    <location>
        <begin position="225"/>
        <end position="242"/>
    </location>
</feature>
<feature type="transmembrane region" description="Helical" evidence="2">
    <location>
        <begin position="175"/>
        <end position="196"/>
    </location>
</feature>
<feature type="transmembrane region" description="Helical" evidence="2">
    <location>
        <begin position="262"/>
        <end position="281"/>
    </location>
</feature>
<dbReference type="OrthoDB" id="3357002at2759"/>
<dbReference type="PANTHER" id="PTHR35184:SF1">
    <property type="entry name" value="INTEGRAL MEMBRANE PROTEIN"/>
    <property type="match status" value="1"/>
</dbReference>
<keyword evidence="4" id="KW-1185">Reference proteome</keyword>
<evidence type="ECO:0000256" key="1">
    <source>
        <dbReference type="SAM" id="MobiDB-lite"/>
    </source>
</evidence>
<dbReference type="PANTHER" id="PTHR35184">
    <property type="entry name" value="YALI0C10208P"/>
    <property type="match status" value="1"/>
</dbReference>
<accession>A0A8H6RLR7</accession>
<feature type="compositionally biased region" description="Polar residues" evidence="1">
    <location>
        <begin position="317"/>
        <end position="326"/>
    </location>
</feature>
<reference evidence="3" key="1">
    <citation type="submission" date="2020-04" db="EMBL/GenBank/DDBJ databases">
        <title>Draft genome resource of the tomato pathogen Pseudocercospora fuligena.</title>
        <authorList>
            <person name="Zaccaron A."/>
        </authorList>
    </citation>
    <scope>NUCLEOTIDE SEQUENCE</scope>
    <source>
        <strain evidence="3">PF001</strain>
    </source>
</reference>
<dbReference type="InterPro" id="IPR021460">
    <property type="entry name" value="DUF3112"/>
</dbReference>
<evidence type="ECO:0000313" key="4">
    <source>
        <dbReference type="Proteomes" id="UP000660729"/>
    </source>
</evidence>
<sequence length="333" mass="36700">MSNTQPQGPPYAPQIATLGGQPTPIPDVVICSILIAIYAGSAAGNISTNLLNKRKGHNFLISMALFGFSMARILTCSLRIGVAYHPTNVSLSIAAQILLNAGVLIVYVVNLIFAQRIIRARQPEIGWHPVFRAFFKILYGLVGLALVLVITFIVIQFYTLDTELRQACRDVQLAAITYLLFVTVVPLVILAVTWSLKRSPRAEKFGTRDSYGGGVDTWSMGQKSLILLVSALLCTLGAGFKAGSQFEDPRPKSDPAWYQSKAALYVFTFLIEILILYMFLLTRVDHRFWVPDGSSKRRTFARVADEVAQSHAKDSPEQTQSSARTSTEAKEEV</sequence>
<feature type="transmembrane region" description="Helical" evidence="2">
    <location>
        <begin position="59"/>
        <end position="81"/>
    </location>
</feature>
<proteinExistence type="predicted"/>
<feature type="transmembrane region" description="Helical" evidence="2">
    <location>
        <begin position="133"/>
        <end position="155"/>
    </location>
</feature>
<protein>
    <submittedName>
        <fullName evidence="3">Uncharacterized protein</fullName>
    </submittedName>
</protein>
<keyword evidence="2" id="KW-1133">Transmembrane helix</keyword>
<name>A0A8H6RLR7_9PEZI</name>
<organism evidence="3 4">
    <name type="scientific">Pseudocercospora fuligena</name>
    <dbReference type="NCBI Taxonomy" id="685502"/>
    <lineage>
        <taxon>Eukaryota</taxon>
        <taxon>Fungi</taxon>
        <taxon>Dikarya</taxon>
        <taxon>Ascomycota</taxon>
        <taxon>Pezizomycotina</taxon>
        <taxon>Dothideomycetes</taxon>
        <taxon>Dothideomycetidae</taxon>
        <taxon>Mycosphaerellales</taxon>
        <taxon>Mycosphaerellaceae</taxon>
        <taxon>Pseudocercospora</taxon>
    </lineage>
</organism>
<evidence type="ECO:0000313" key="3">
    <source>
        <dbReference type="EMBL" id="KAF7193178.1"/>
    </source>
</evidence>
<keyword evidence="2" id="KW-0812">Transmembrane</keyword>
<evidence type="ECO:0000256" key="2">
    <source>
        <dbReference type="SAM" id="Phobius"/>
    </source>
</evidence>